<evidence type="ECO:0000313" key="1">
    <source>
        <dbReference type="EMBL" id="GFX93584.1"/>
    </source>
</evidence>
<reference evidence="1" key="1">
    <citation type="submission" date="2020-08" db="EMBL/GenBank/DDBJ databases">
        <title>Multicomponent nature underlies the extraordinary mechanical properties of spider dragline silk.</title>
        <authorList>
            <person name="Kono N."/>
            <person name="Nakamura H."/>
            <person name="Mori M."/>
            <person name="Yoshida Y."/>
            <person name="Ohtoshi R."/>
            <person name="Malay A.D."/>
            <person name="Moran D.A.P."/>
            <person name="Tomita M."/>
            <person name="Numata K."/>
            <person name="Arakawa K."/>
        </authorList>
    </citation>
    <scope>NUCLEOTIDE SEQUENCE</scope>
</reference>
<organism evidence="1 2">
    <name type="scientific">Trichonephila clavipes</name>
    <name type="common">Golden silk orbweaver</name>
    <name type="synonym">Nephila clavipes</name>
    <dbReference type="NCBI Taxonomy" id="2585209"/>
    <lineage>
        <taxon>Eukaryota</taxon>
        <taxon>Metazoa</taxon>
        <taxon>Ecdysozoa</taxon>
        <taxon>Arthropoda</taxon>
        <taxon>Chelicerata</taxon>
        <taxon>Arachnida</taxon>
        <taxon>Araneae</taxon>
        <taxon>Araneomorphae</taxon>
        <taxon>Entelegynae</taxon>
        <taxon>Araneoidea</taxon>
        <taxon>Nephilidae</taxon>
        <taxon>Trichonephila</taxon>
    </lineage>
</organism>
<evidence type="ECO:0000313" key="2">
    <source>
        <dbReference type="Proteomes" id="UP000887159"/>
    </source>
</evidence>
<sequence length="195" mass="22173">MLNHPFFGEALPEQDLTFDDYVLVDMDIAVWGVLSDEIVAFNIDEGESLTPVTLSEAKGFIKDCVYIPKLPADLPNLRHRIEAVVARMTSDTLNKGWDELSSRFDVCRVTNRAQIEHLRFSNLVDSSFFITEIQAESLPKPDEIGNLIEEVVDLAMQINLEVDSDDIQEQLDSHNQELTIHELVEEQDIERTLNS</sequence>
<accession>A0A8X6V571</accession>
<gene>
    <name evidence="1" type="ORF">TNCV_1587622</name>
</gene>
<proteinExistence type="predicted"/>
<dbReference type="AlphaFoldDB" id="A0A8X6V571"/>
<dbReference type="Proteomes" id="UP000887159">
    <property type="component" value="Unassembled WGS sequence"/>
</dbReference>
<keyword evidence="2" id="KW-1185">Reference proteome</keyword>
<name>A0A8X6V571_TRICX</name>
<dbReference type="EMBL" id="BMAU01021175">
    <property type="protein sequence ID" value="GFX93584.1"/>
    <property type="molecule type" value="Genomic_DNA"/>
</dbReference>
<comment type="caution">
    <text evidence="1">The sequence shown here is derived from an EMBL/GenBank/DDBJ whole genome shotgun (WGS) entry which is preliminary data.</text>
</comment>
<protein>
    <submittedName>
        <fullName evidence="1">Uncharacterized protein</fullName>
    </submittedName>
</protein>